<dbReference type="PANTHER" id="PTHR43443:SF1">
    <property type="entry name" value="3-HEXULOSE-6-PHOSPHATE ISOMERASE"/>
    <property type="match status" value="1"/>
</dbReference>
<evidence type="ECO:0000259" key="3">
    <source>
        <dbReference type="PROSITE" id="PS51464"/>
    </source>
</evidence>
<protein>
    <submittedName>
        <fullName evidence="4">6-phospho 3-hexuloisomerase</fullName>
        <ecNumber evidence="4">5.3.1.27</ecNumber>
    </submittedName>
</protein>
<reference evidence="4 5" key="1">
    <citation type="submission" date="2014-03" db="EMBL/GenBank/DDBJ databases">
        <title>Genomics of Bifidobacteria.</title>
        <authorList>
            <person name="Ventura M."/>
            <person name="Milani C."/>
            <person name="Lugli G.A."/>
        </authorList>
    </citation>
    <scope>NUCLEOTIDE SEQUENCE [LARGE SCALE GENOMIC DNA]</scope>
    <source>
        <strain evidence="4 5">LMG 21816</strain>
    </source>
</reference>
<keyword evidence="4" id="KW-0413">Isomerase</keyword>
<dbReference type="EMBL" id="JGZJ01000007">
    <property type="protein sequence ID" value="KFI83165.1"/>
    <property type="molecule type" value="Genomic_DNA"/>
</dbReference>
<proteinExistence type="inferred from homology"/>
<dbReference type="SUPFAM" id="SSF53697">
    <property type="entry name" value="SIS domain"/>
    <property type="match status" value="1"/>
</dbReference>
<feature type="domain" description="SIS" evidence="3">
    <location>
        <begin position="88"/>
        <end position="228"/>
    </location>
</feature>
<gene>
    <name evidence="4" type="ORF">BPULL_1302</name>
</gene>
<feature type="compositionally biased region" description="Basic and acidic residues" evidence="2">
    <location>
        <begin position="1"/>
        <end position="16"/>
    </location>
</feature>
<dbReference type="GO" id="GO:1901135">
    <property type="term" value="P:carbohydrate derivative metabolic process"/>
    <property type="evidence" value="ECO:0007669"/>
    <property type="project" value="InterPro"/>
</dbReference>
<evidence type="ECO:0000256" key="1">
    <source>
        <dbReference type="ARBA" id="ARBA00009235"/>
    </source>
</evidence>
<dbReference type="Proteomes" id="UP000029109">
    <property type="component" value="Unassembled WGS sequence"/>
</dbReference>
<organism evidence="4 5">
    <name type="scientific">Bifidobacterium pullorum</name>
    <dbReference type="NCBI Taxonomy" id="78448"/>
    <lineage>
        <taxon>Bacteria</taxon>
        <taxon>Bacillati</taxon>
        <taxon>Actinomycetota</taxon>
        <taxon>Actinomycetes</taxon>
        <taxon>Bifidobacteriales</taxon>
        <taxon>Bifidobacteriaceae</taxon>
        <taxon>Bifidobacterium</taxon>
    </lineage>
</organism>
<comment type="similarity">
    <text evidence="1">Belongs to the SIS family. PHI subfamily.</text>
</comment>
<dbReference type="InterPro" id="IPR017552">
    <property type="entry name" value="PHI/rmpB"/>
</dbReference>
<name>A0A7V8HQI9_9BIFI</name>
<dbReference type="NCBIfam" id="TIGR03127">
    <property type="entry name" value="RuMP_HxlB"/>
    <property type="match status" value="1"/>
</dbReference>
<dbReference type="PROSITE" id="PS51464">
    <property type="entry name" value="SIS"/>
    <property type="match status" value="1"/>
</dbReference>
<evidence type="ECO:0000256" key="2">
    <source>
        <dbReference type="SAM" id="MobiDB-lite"/>
    </source>
</evidence>
<dbReference type="GO" id="GO:0043800">
    <property type="term" value="F:6-phospho-3-hexuloisomerase activity"/>
    <property type="evidence" value="ECO:0007669"/>
    <property type="project" value="UniProtKB-EC"/>
</dbReference>
<accession>A0A7V8HQI9</accession>
<dbReference type="PANTHER" id="PTHR43443">
    <property type="entry name" value="3-HEXULOSE-6-PHOSPHATE ISOMERASE"/>
    <property type="match status" value="1"/>
</dbReference>
<dbReference type="GO" id="GO:0097367">
    <property type="term" value="F:carbohydrate derivative binding"/>
    <property type="evidence" value="ECO:0007669"/>
    <property type="project" value="InterPro"/>
</dbReference>
<comment type="caution">
    <text evidence="4">The sequence shown here is derived from an EMBL/GenBank/DDBJ whole genome shotgun (WGS) entry which is preliminary data.</text>
</comment>
<dbReference type="InterPro" id="IPR046348">
    <property type="entry name" value="SIS_dom_sf"/>
</dbReference>
<dbReference type="Pfam" id="PF01380">
    <property type="entry name" value="SIS"/>
    <property type="match status" value="1"/>
</dbReference>
<dbReference type="Gene3D" id="3.40.50.10490">
    <property type="entry name" value="Glucose-6-phosphate isomerase like protein, domain 1"/>
    <property type="match status" value="1"/>
</dbReference>
<sequence>MLRDDVGMMDNGSHEQDENESAAQHGGTSPRQPAAARSWRRRAGAGRGTSRGLQVITKETYDEPYLDQIAEEINGVIAKMDEQDLVNAMGVIGRNDRVYATGEGRSGFQARAFAMRMMHIGYTSYMMGETICPSMHEGDVLVAISGSGKTKHTVEDAEAAKKLGVKVIAVTSKPESPLADVADAVIVVPGRVKGEAGGSIQLLSSLFDQSVHIALDALCLMISRRDEVSDADANANHANVE</sequence>
<evidence type="ECO:0000313" key="4">
    <source>
        <dbReference type="EMBL" id="KFI83165.1"/>
    </source>
</evidence>
<feature type="region of interest" description="Disordered" evidence="2">
    <location>
        <begin position="1"/>
        <end position="51"/>
    </location>
</feature>
<dbReference type="AlphaFoldDB" id="A0A7V8HQI9"/>
<evidence type="ECO:0000313" key="5">
    <source>
        <dbReference type="Proteomes" id="UP000029109"/>
    </source>
</evidence>
<dbReference type="CDD" id="cd05005">
    <property type="entry name" value="SIS_PHI"/>
    <property type="match status" value="1"/>
</dbReference>
<dbReference type="InterPro" id="IPR001347">
    <property type="entry name" value="SIS_dom"/>
</dbReference>
<dbReference type="EC" id="5.3.1.27" evidence="4"/>